<proteinExistence type="predicted"/>
<dbReference type="SUPFAM" id="SSF48452">
    <property type="entry name" value="TPR-like"/>
    <property type="match status" value="2"/>
</dbReference>
<organism evidence="2 3">
    <name type="scientific">Candidatus Lambdaproteobacteria bacterium RIFOXYD2_FULL_50_16</name>
    <dbReference type="NCBI Taxonomy" id="1817772"/>
    <lineage>
        <taxon>Bacteria</taxon>
        <taxon>Pseudomonadati</taxon>
        <taxon>Pseudomonadota</taxon>
        <taxon>Candidatus Lambdaproteobacteria</taxon>
    </lineage>
</organism>
<sequence>MPLLDYLLEFVSLGAVGNKQLSECLEKGLDCAKQGHITRALLHWNQARDLDPEQTKAFLIAQEDELSRLGKPEAVLSTGLILVKLDPANGELANRMGNLARRLGLSDLAKKLYKLANQEAAPNEYAFCNLVATLAKVELYDGEIKLLIKKYFQEQNYRFPPYQNDPNLVEKLTARLALDLTQEKEKQLVLVNEELKYAGELGDALKQFELQKKTAALEADPCIPSYESIKVVLKSAVVHDQMRLDKSKEAQDNLINLGLFALINEDSGLALACFEKLESIKSTYKYHNLLYGLAIFLSARSIEGLEQATKTITSNPFDRFGHANIGLMHLKAGHKLLGYQHLLIAADLLDKSEGLFDFDQFVRLAEESYEDNQFKDALRRYEVIAQEKPSIIAWSRIASLHMKKGDIMSAAEALHEILRIEPDFGYIHSKLELLHNKLIEQGDELAIKGQYRGALKIYRKALGVLKVPTTLKKAGEMCEKLKAKSKAAHYFEEYKELVQEGLQKEKEAKRLALVAKAMESVKKGELAISIIKLEEALLMKADRSIFLTLCSLYEDSAQRDKVRDLETRWAEILEVEEKKSKLVKEINRYFAKRKIKTDLE</sequence>
<feature type="repeat" description="TPR" evidence="1">
    <location>
        <begin position="391"/>
        <end position="424"/>
    </location>
</feature>
<dbReference type="SMART" id="SM00028">
    <property type="entry name" value="TPR"/>
    <property type="match status" value="3"/>
</dbReference>
<dbReference type="EMBL" id="MFNE01000039">
    <property type="protein sequence ID" value="OGG94317.1"/>
    <property type="molecule type" value="Genomic_DNA"/>
</dbReference>
<comment type="caution">
    <text evidence="2">The sequence shown here is derived from an EMBL/GenBank/DDBJ whole genome shotgun (WGS) entry which is preliminary data.</text>
</comment>
<dbReference type="InterPro" id="IPR019734">
    <property type="entry name" value="TPR_rpt"/>
</dbReference>
<evidence type="ECO:0000313" key="3">
    <source>
        <dbReference type="Proteomes" id="UP000178449"/>
    </source>
</evidence>
<name>A0A1F6G876_9PROT</name>
<protein>
    <submittedName>
        <fullName evidence="2">Uncharacterized protein</fullName>
    </submittedName>
</protein>
<gene>
    <name evidence="2" type="ORF">A2527_00500</name>
</gene>
<keyword evidence="1" id="KW-0802">TPR repeat</keyword>
<dbReference type="Proteomes" id="UP000178449">
    <property type="component" value="Unassembled WGS sequence"/>
</dbReference>
<evidence type="ECO:0000313" key="2">
    <source>
        <dbReference type="EMBL" id="OGG94317.1"/>
    </source>
</evidence>
<dbReference type="PROSITE" id="PS50005">
    <property type="entry name" value="TPR"/>
    <property type="match status" value="1"/>
</dbReference>
<dbReference type="AlphaFoldDB" id="A0A1F6G876"/>
<reference evidence="2 3" key="1">
    <citation type="journal article" date="2016" name="Nat. Commun.">
        <title>Thousands of microbial genomes shed light on interconnected biogeochemical processes in an aquifer system.</title>
        <authorList>
            <person name="Anantharaman K."/>
            <person name="Brown C.T."/>
            <person name="Hug L.A."/>
            <person name="Sharon I."/>
            <person name="Castelle C.J."/>
            <person name="Probst A.J."/>
            <person name="Thomas B.C."/>
            <person name="Singh A."/>
            <person name="Wilkins M.J."/>
            <person name="Karaoz U."/>
            <person name="Brodie E.L."/>
            <person name="Williams K.H."/>
            <person name="Hubbard S.S."/>
            <person name="Banfield J.F."/>
        </authorList>
    </citation>
    <scope>NUCLEOTIDE SEQUENCE [LARGE SCALE GENOMIC DNA]</scope>
</reference>
<evidence type="ECO:0000256" key="1">
    <source>
        <dbReference type="PROSITE-ProRule" id="PRU00339"/>
    </source>
</evidence>
<dbReference type="Gene3D" id="1.25.40.10">
    <property type="entry name" value="Tetratricopeptide repeat domain"/>
    <property type="match status" value="3"/>
</dbReference>
<accession>A0A1F6G876</accession>
<dbReference type="InterPro" id="IPR011990">
    <property type="entry name" value="TPR-like_helical_dom_sf"/>
</dbReference>